<accession>A0A0P1I0P2</accession>
<reference evidence="2" key="1">
    <citation type="submission" date="2015-09" db="EMBL/GenBank/DDBJ databases">
        <authorList>
            <person name="Rodrigo-Torres L."/>
            <person name="Arahal D.R."/>
        </authorList>
    </citation>
    <scope>NUCLEOTIDE SEQUENCE [LARGE SCALE GENOMIC DNA]</scope>
    <source>
        <strain evidence="2">CECT 5091</strain>
    </source>
</reference>
<dbReference type="AlphaFoldDB" id="A0A0P1I0P2"/>
<dbReference type="STRING" id="1715692.RUE5091_00125"/>
<keyword evidence="2" id="KW-1185">Reference proteome</keyword>
<protein>
    <submittedName>
        <fullName evidence="1">Uncharacterized protein</fullName>
    </submittedName>
</protein>
<gene>
    <name evidence="1" type="ORF">RUE5091_00125</name>
</gene>
<sequence length="614" mass="67166">MTRLSLHSEPYGRTGNIGANVRKLLGAPHLDPFQMMIRETLQNCCDAAKLGKGPEVFIRLRRLGPIAANAMRERILFDLPKEPNSQVLLREFLAADAPVVLEISDVNTTGLAGPTRADRIPVDTKFTDFIDFLRNIGTPRDTEHGGGTYGFGKMSLYGASRCQTILVDTLAIEDGPPVRRLMGCHVGSSFDIREDGMMLRYTGRHWWGIPSDDGETVEPLAGVDAEQLAYDLGFLGRDPLQTGTSIMVLDFDTGGKSLKAFGGEIAETVLWNFWPRMMEDTPAGRRLTVHVEIDGETIELPKPENFPPLDLFCGAMRRAREIEKEPSAEVFCMNPRKKLGRLIVERGLCAPRMRLVDEDSLLPANCSHIAVMRPAELVVRYFKGDAFPDQRLEWAGVFVSDTDKEVERAFAHSEPPAHDDWVPENLQERNAKRYVNVALREIKRMAKEVAAVGESGLSGAKASPPLARISGILGSALVGVNTGAARRTKKVNSVTRGGRPQRARALPATFIELRSDNGGAIAIFHTEVLQDAGRSGAVLRGVAGVLVDGNSTTFSSGLNDQPEVIKIRRLEGDMTSVGSELRIDGADGTFEVLVRVPKSCAATLDVSILEEDTK</sequence>
<dbReference type="Proteomes" id="UP000051260">
    <property type="component" value="Unassembled WGS sequence"/>
</dbReference>
<evidence type="ECO:0000313" key="1">
    <source>
        <dbReference type="EMBL" id="CUJ83559.1"/>
    </source>
</evidence>
<name>A0A0P1I0P2_9RHOB</name>
<dbReference type="EMBL" id="CYUD01000001">
    <property type="protein sequence ID" value="CUJ83559.1"/>
    <property type="molecule type" value="Genomic_DNA"/>
</dbReference>
<dbReference type="RefSeq" id="WP_207383705.1">
    <property type="nucleotide sequence ID" value="NZ_CYUD01000001.1"/>
</dbReference>
<evidence type="ECO:0000313" key="2">
    <source>
        <dbReference type="Proteomes" id="UP000051260"/>
    </source>
</evidence>
<organism evidence="1 2">
    <name type="scientific">Ruegeria denitrificans</name>
    <dbReference type="NCBI Taxonomy" id="1715692"/>
    <lineage>
        <taxon>Bacteria</taxon>
        <taxon>Pseudomonadati</taxon>
        <taxon>Pseudomonadota</taxon>
        <taxon>Alphaproteobacteria</taxon>
        <taxon>Rhodobacterales</taxon>
        <taxon>Roseobacteraceae</taxon>
        <taxon>Ruegeria</taxon>
    </lineage>
</organism>
<proteinExistence type="predicted"/>